<evidence type="ECO:0000313" key="3">
    <source>
        <dbReference type="Proteomes" id="UP000228948"/>
    </source>
</evidence>
<feature type="transmembrane region" description="Helical" evidence="1">
    <location>
        <begin position="13"/>
        <end position="36"/>
    </location>
</feature>
<dbReference type="Gene3D" id="1.20.1250.20">
    <property type="entry name" value="MFS general substrate transporter like domains"/>
    <property type="match status" value="1"/>
</dbReference>
<dbReference type="Pfam" id="PF13347">
    <property type="entry name" value="MFS_2"/>
    <property type="match status" value="1"/>
</dbReference>
<evidence type="ECO:0000256" key="1">
    <source>
        <dbReference type="SAM" id="Phobius"/>
    </source>
</evidence>
<dbReference type="Proteomes" id="UP000228948">
    <property type="component" value="Chromosome"/>
</dbReference>
<organism evidence="2 3">
    <name type="scientific">Roseinatronobacter bogoriensis subsp. barguzinensis</name>
    <dbReference type="NCBI Taxonomy" id="441209"/>
    <lineage>
        <taxon>Bacteria</taxon>
        <taxon>Pseudomonadati</taxon>
        <taxon>Pseudomonadota</taxon>
        <taxon>Alphaproteobacteria</taxon>
        <taxon>Rhodobacterales</taxon>
        <taxon>Paracoccaceae</taxon>
        <taxon>Roseinatronobacter</taxon>
    </lineage>
</organism>
<dbReference type="EMBL" id="CP024899">
    <property type="protein sequence ID" value="ATX65088.1"/>
    <property type="molecule type" value="Genomic_DNA"/>
</dbReference>
<keyword evidence="1" id="KW-0472">Membrane</keyword>
<dbReference type="AlphaFoldDB" id="A0A2K8KE87"/>
<feature type="transmembrane region" description="Helical" evidence="1">
    <location>
        <begin position="174"/>
        <end position="193"/>
    </location>
</feature>
<dbReference type="OrthoDB" id="181905at2"/>
<feature type="transmembrane region" description="Helical" evidence="1">
    <location>
        <begin position="352"/>
        <end position="372"/>
    </location>
</feature>
<feature type="transmembrane region" description="Helical" evidence="1">
    <location>
        <begin position="42"/>
        <end position="59"/>
    </location>
</feature>
<gene>
    <name evidence="2" type="ORF">BG454_03965</name>
</gene>
<keyword evidence="1" id="KW-1133">Transmembrane helix</keyword>
<sequence>MTTAVAASPRPRLWGYSLFGGLLAMAGLPIYIHAPYFYVDEYAVSLAALGTVLFVLRGLDFLQDPALGWLAARLTHMRGLAVALTAAVMAAAMLMLFAVPPLFAPLAWFAIALTLLFSCYSFLTICFYATGAARGDALGQGGHVYLAGWRETGALLGVCLAAAAPVALEAVLPAPFMGFAIGFVVITVLAIAAMRAEWPRARNVQVAEAGLSLRDVFADATARRLLIVALVNATPVAITSTLFLFYAESVLQAEGMEGVLLILLFLSAAASAPLWARLARRTGAKTALLSGMGLAALSFAFVTTLGPGDLALFALICVISGAGIGADLTLLPAIFSRRMAELSPEAAKGFGLWAFVTKATLALAALMVFPALQVAGFEAGAENSPTALNTLVLLYAALPSVLKVVAIALLALTPLKES</sequence>
<feature type="transmembrane region" description="Helical" evidence="1">
    <location>
        <begin position="80"/>
        <end position="100"/>
    </location>
</feature>
<feature type="transmembrane region" description="Helical" evidence="1">
    <location>
        <begin position="258"/>
        <end position="275"/>
    </location>
</feature>
<keyword evidence="1" id="KW-0812">Transmembrane</keyword>
<feature type="transmembrane region" description="Helical" evidence="1">
    <location>
        <begin position="106"/>
        <end position="131"/>
    </location>
</feature>
<feature type="transmembrane region" description="Helical" evidence="1">
    <location>
        <begin position="287"/>
        <end position="305"/>
    </location>
</feature>
<dbReference type="SUPFAM" id="SSF103473">
    <property type="entry name" value="MFS general substrate transporter"/>
    <property type="match status" value="1"/>
</dbReference>
<feature type="transmembrane region" description="Helical" evidence="1">
    <location>
        <begin position="225"/>
        <end position="246"/>
    </location>
</feature>
<reference evidence="2 3" key="1">
    <citation type="submission" date="2017-11" db="EMBL/GenBank/DDBJ databases">
        <title>Revised Sequence and Annotation of the Rhodobaca barguzinensis strain alga05 Genome.</title>
        <authorList>
            <person name="Kopejtka K."/>
            <person name="Tomasch J.M."/>
            <person name="Bunk B."/>
            <person name="Koblizek M."/>
        </authorList>
    </citation>
    <scope>NUCLEOTIDE SEQUENCE [LARGE SCALE GENOMIC DNA]</scope>
    <source>
        <strain evidence="3">alga05</strain>
    </source>
</reference>
<accession>A0A2K8KE87</accession>
<proteinExistence type="predicted"/>
<feature type="transmembrane region" description="Helical" evidence="1">
    <location>
        <begin position="392"/>
        <end position="412"/>
    </location>
</feature>
<keyword evidence="3" id="KW-1185">Reference proteome</keyword>
<dbReference type="RefSeq" id="WP_071479164.1">
    <property type="nucleotide sequence ID" value="NZ_CP024899.1"/>
</dbReference>
<dbReference type="STRING" id="441209.GCA_001870665_03525"/>
<dbReference type="InterPro" id="IPR036259">
    <property type="entry name" value="MFS_trans_sf"/>
</dbReference>
<evidence type="ECO:0000313" key="2">
    <source>
        <dbReference type="EMBL" id="ATX65088.1"/>
    </source>
</evidence>
<feature type="transmembrane region" description="Helical" evidence="1">
    <location>
        <begin position="311"/>
        <end position="331"/>
    </location>
</feature>
<name>A0A2K8KE87_9RHOB</name>
<feature type="transmembrane region" description="Helical" evidence="1">
    <location>
        <begin position="152"/>
        <end position="168"/>
    </location>
</feature>
<dbReference type="KEGG" id="rbg:BG454_03965"/>
<protein>
    <submittedName>
        <fullName evidence="2">Sugar:cation symporter</fullName>
    </submittedName>
</protein>